<evidence type="ECO:0000256" key="1">
    <source>
        <dbReference type="ARBA" id="ARBA00022729"/>
    </source>
</evidence>
<feature type="region of interest" description="Disordered" evidence="5">
    <location>
        <begin position="28"/>
        <end position="69"/>
    </location>
</feature>
<keyword evidence="8" id="KW-1185">Reference proteome</keyword>
<evidence type="ECO:0000256" key="5">
    <source>
        <dbReference type="SAM" id="MobiDB-lite"/>
    </source>
</evidence>
<dbReference type="PANTHER" id="PTHR37549:SF1">
    <property type="entry name" value="LIPOPROTEIN LPRI"/>
    <property type="match status" value="1"/>
</dbReference>
<dbReference type="Proteomes" id="UP001214854">
    <property type="component" value="Unassembled WGS sequence"/>
</dbReference>
<dbReference type="PROSITE" id="PS51257">
    <property type="entry name" value="PROKAR_LIPOPROTEIN"/>
    <property type="match status" value="1"/>
</dbReference>
<keyword evidence="2" id="KW-0472">Membrane</keyword>
<dbReference type="RefSeq" id="WP_272747109.1">
    <property type="nucleotide sequence ID" value="NZ_JAQQKX010000003.1"/>
</dbReference>
<dbReference type="Pfam" id="PF09864">
    <property type="entry name" value="MliC"/>
    <property type="match status" value="1"/>
</dbReference>
<organism evidence="7 8">
    <name type="scientific">Asticcacaulis aquaticus</name>
    <dbReference type="NCBI Taxonomy" id="2984212"/>
    <lineage>
        <taxon>Bacteria</taxon>
        <taxon>Pseudomonadati</taxon>
        <taxon>Pseudomonadota</taxon>
        <taxon>Alphaproteobacteria</taxon>
        <taxon>Caulobacterales</taxon>
        <taxon>Caulobacteraceae</taxon>
        <taxon>Asticcacaulis</taxon>
    </lineage>
</organism>
<evidence type="ECO:0000256" key="4">
    <source>
        <dbReference type="ARBA" id="ARBA00023288"/>
    </source>
</evidence>
<dbReference type="PANTHER" id="PTHR37549">
    <property type="entry name" value="LIPOPROTEIN LPRI"/>
    <property type="match status" value="1"/>
</dbReference>
<evidence type="ECO:0000313" key="7">
    <source>
        <dbReference type="EMBL" id="MDC7682622.1"/>
    </source>
</evidence>
<comment type="caution">
    <text evidence="7">The sequence shown here is derived from an EMBL/GenBank/DDBJ whole genome shotgun (WGS) entry which is preliminary data.</text>
</comment>
<keyword evidence="1" id="KW-0732">Signal</keyword>
<gene>
    <name evidence="7" type="ORF">PQU92_05005</name>
</gene>
<keyword evidence="4" id="KW-0449">Lipoprotein</keyword>
<sequence>MNTTLKFALPVAGLVVLAVACGRNEPARDAAMPEQAVAKSAAAALSETPPNERPSESATAPRPGPAGFDCKRARAGADTIVCGDINLAALDREMTRLYGLAETQGPADTLHRLQGGWMAKREACVEAGDPTGCLKAAYAGRIHDLRAGYEAARNDTGGISQGQDWTCPDGVKLSATFLNTFDAAVYVTSGDTRIWMPRAVSASGARYEGGGYELWVKGREASFRRPDAPVTTCTITPL</sequence>
<dbReference type="InterPro" id="IPR018660">
    <property type="entry name" value="MliC"/>
</dbReference>
<dbReference type="EMBL" id="JAQQKX010000003">
    <property type="protein sequence ID" value="MDC7682622.1"/>
    <property type="molecule type" value="Genomic_DNA"/>
</dbReference>
<evidence type="ECO:0000256" key="3">
    <source>
        <dbReference type="ARBA" id="ARBA00023139"/>
    </source>
</evidence>
<proteinExistence type="predicted"/>
<accession>A0ABT5HRC3</accession>
<reference evidence="7 8" key="1">
    <citation type="submission" date="2023-01" db="EMBL/GenBank/DDBJ databases">
        <title>Novel species of the genus Asticcacaulis isolated from rivers.</title>
        <authorList>
            <person name="Lu H."/>
        </authorList>
    </citation>
    <scope>NUCLEOTIDE SEQUENCE [LARGE SCALE GENOMIC DNA]</scope>
    <source>
        <strain evidence="7 8">BYS171W</strain>
    </source>
</reference>
<dbReference type="SUPFAM" id="SSF141488">
    <property type="entry name" value="YdhA-like"/>
    <property type="match status" value="1"/>
</dbReference>
<dbReference type="InterPro" id="IPR036328">
    <property type="entry name" value="MliC_sf"/>
</dbReference>
<feature type="domain" description="C-type lysozyme inhibitor" evidence="6">
    <location>
        <begin position="165"/>
        <end position="228"/>
    </location>
</feature>
<dbReference type="InterPro" id="IPR052755">
    <property type="entry name" value="Lysozyme_Inhibitor_LprI"/>
</dbReference>
<name>A0ABT5HRC3_9CAUL</name>
<protein>
    <submittedName>
        <fullName evidence="7">MliC family protein</fullName>
    </submittedName>
</protein>
<evidence type="ECO:0000259" key="6">
    <source>
        <dbReference type="Pfam" id="PF09864"/>
    </source>
</evidence>
<dbReference type="Gene3D" id="2.40.128.200">
    <property type="match status" value="1"/>
</dbReference>
<keyword evidence="3" id="KW-0564">Palmitate</keyword>
<evidence type="ECO:0000256" key="2">
    <source>
        <dbReference type="ARBA" id="ARBA00023136"/>
    </source>
</evidence>
<evidence type="ECO:0000313" key="8">
    <source>
        <dbReference type="Proteomes" id="UP001214854"/>
    </source>
</evidence>